<dbReference type="AlphaFoldDB" id="A0AAV0YRZ3"/>
<accession>A0AAV0YRZ3</accession>
<protein>
    <submittedName>
        <fullName evidence="1">Uncharacterized protein</fullName>
    </submittedName>
</protein>
<name>A0AAV0YRZ3_VICFA</name>
<dbReference type="EMBL" id="OX451736">
    <property type="protein sequence ID" value="CAI8588756.1"/>
    <property type="molecule type" value="Genomic_DNA"/>
</dbReference>
<dbReference type="Proteomes" id="UP001157006">
    <property type="component" value="Chromosome 1L"/>
</dbReference>
<organism evidence="1 2">
    <name type="scientific">Vicia faba</name>
    <name type="common">Broad bean</name>
    <name type="synonym">Faba vulgaris</name>
    <dbReference type="NCBI Taxonomy" id="3906"/>
    <lineage>
        <taxon>Eukaryota</taxon>
        <taxon>Viridiplantae</taxon>
        <taxon>Streptophyta</taxon>
        <taxon>Embryophyta</taxon>
        <taxon>Tracheophyta</taxon>
        <taxon>Spermatophyta</taxon>
        <taxon>Magnoliopsida</taxon>
        <taxon>eudicotyledons</taxon>
        <taxon>Gunneridae</taxon>
        <taxon>Pentapetalae</taxon>
        <taxon>rosids</taxon>
        <taxon>fabids</taxon>
        <taxon>Fabales</taxon>
        <taxon>Fabaceae</taxon>
        <taxon>Papilionoideae</taxon>
        <taxon>50 kb inversion clade</taxon>
        <taxon>NPAAA clade</taxon>
        <taxon>Hologalegina</taxon>
        <taxon>IRL clade</taxon>
        <taxon>Fabeae</taxon>
        <taxon>Vicia</taxon>
    </lineage>
</organism>
<gene>
    <name evidence="1" type="ORF">VFH_I363080</name>
</gene>
<keyword evidence="2" id="KW-1185">Reference proteome</keyword>
<proteinExistence type="predicted"/>
<sequence>MLRRCKVRLLLTQLRWPRQDATPIDDEVVETDTSPIVDEVVETDATHITNEIETDVIPITIDAETTDVEAIAACDIKNMAPASMEPSVHTNREFPGGPSDRSVLIEYVDYVAY</sequence>
<evidence type="ECO:0000313" key="1">
    <source>
        <dbReference type="EMBL" id="CAI8588756.1"/>
    </source>
</evidence>
<reference evidence="1 2" key="1">
    <citation type="submission" date="2023-01" db="EMBL/GenBank/DDBJ databases">
        <authorList>
            <person name="Kreplak J."/>
        </authorList>
    </citation>
    <scope>NUCLEOTIDE SEQUENCE [LARGE SCALE GENOMIC DNA]</scope>
</reference>
<evidence type="ECO:0000313" key="2">
    <source>
        <dbReference type="Proteomes" id="UP001157006"/>
    </source>
</evidence>